<evidence type="ECO:0000256" key="1">
    <source>
        <dbReference type="ARBA" id="ARBA00022722"/>
    </source>
</evidence>
<protein>
    <submittedName>
        <fullName evidence="8">S1/P1 Nuclease</fullName>
    </submittedName>
</protein>
<keyword evidence="1" id="KW-0540">Nuclease</keyword>
<evidence type="ECO:0000256" key="4">
    <source>
        <dbReference type="ARBA" id="ARBA00022801"/>
    </source>
</evidence>
<evidence type="ECO:0000256" key="5">
    <source>
        <dbReference type="ARBA" id="ARBA00023157"/>
    </source>
</evidence>
<evidence type="ECO:0000256" key="6">
    <source>
        <dbReference type="ARBA" id="ARBA00023180"/>
    </source>
</evidence>
<dbReference type="SUPFAM" id="SSF48537">
    <property type="entry name" value="Phospholipase C/P1 nuclease"/>
    <property type="match status" value="1"/>
</dbReference>
<keyword evidence="4" id="KW-0378">Hydrolase</keyword>
<evidence type="ECO:0000256" key="2">
    <source>
        <dbReference type="ARBA" id="ARBA00022723"/>
    </source>
</evidence>
<sequence length="264" mass="30541">MKPAVILFSATLALSSLVSSPVHAWGQNGHRIIGELAQNNLSAVAQDKINQITQGESLAQMSTWPDEIRSDKNWHHASPWHYVSIADDETWDTVKRNPKGDIIESLERFEKVLKDPKVSNKDKRDALAFYVHFVGDIHQPLHVGHSHDHGGNKVKLKWFGEDTNLHSVWDSKLVDHKQLSYTEYTKFIERISDKDIKSWVGKSYYDWADESKTLREATYELEKNRDDQPDLRWQYIFDHTPTVELRLQQAGIRLAEKLNIIFSK</sequence>
<feature type="chain" id="PRO_5046414536" evidence="7">
    <location>
        <begin position="25"/>
        <end position="264"/>
    </location>
</feature>
<keyword evidence="2" id="KW-0479">Metal-binding</keyword>
<dbReference type="RefSeq" id="WP_055023537.1">
    <property type="nucleotide sequence ID" value="NZ_CP020472.1"/>
</dbReference>
<dbReference type="PANTHER" id="PTHR33146">
    <property type="entry name" value="ENDONUCLEASE 4"/>
    <property type="match status" value="1"/>
</dbReference>
<name>A0ABM6JR31_9GAMM</name>
<dbReference type="InterPro" id="IPR008947">
    <property type="entry name" value="PLipase_C/P1_nuclease_dom_sf"/>
</dbReference>
<keyword evidence="6" id="KW-0325">Glycoprotein</keyword>
<dbReference type="Proteomes" id="UP000191820">
    <property type="component" value="Chromosome"/>
</dbReference>
<proteinExistence type="predicted"/>
<keyword evidence="5" id="KW-1015">Disulfide bond</keyword>
<dbReference type="Gene3D" id="1.10.575.10">
    <property type="entry name" value="P1 Nuclease"/>
    <property type="match status" value="1"/>
</dbReference>
<dbReference type="PANTHER" id="PTHR33146:SF26">
    <property type="entry name" value="ENDONUCLEASE 4"/>
    <property type="match status" value="1"/>
</dbReference>
<evidence type="ECO:0000313" key="8">
    <source>
        <dbReference type="EMBL" id="ARD23952.1"/>
    </source>
</evidence>
<dbReference type="Pfam" id="PF02265">
    <property type="entry name" value="S1-P1_nuclease"/>
    <property type="match status" value="1"/>
</dbReference>
<organism evidence="8 9">
    <name type="scientific">Shewanella japonica</name>
    <dbReference type="NCBI Taxonomy" id="93973"/>
    <lineage>
        <taxon>Bacteria</taxon>
        <taxon>Pseudomonadati</taxon>
        <taxon>Pseudomonadota</taxon>
        <taxon>Gammaproteobacteria</taxon>
        <taxon>Alteromonadales</taxon>
        <taxon>Shewanellaceae</taxon>
        <taxon>Shewanella</taxon>
    </lineage>
</organism>
<reference evidence="8 9" key="1">
    <citation type="submission" date="2017-03" db="EMBL/GenBank/DDBJ databases">
        <title>Genome sequencing of Shewanella japonica KCTC 22435.</title>
        <authorList>
            <person name="Kim K.M."/>
        </authorList>
    </citation>
    <scope>NUCLEOTIDE SEQUENCE [LARGE SCALE GENOMIC DNA]</scope>
    <source>
        <strain evidence="8 9">KCTC 22435</strain>
    </source>
</reference>
<evidence type="ECO:0000256" key="3">
    <source>
        <dbReference type="ARBA" id="ARBA00022759"/>
    </source>
</evidence>
<evidence type="ECO:0000256" key="7">
    <source>
        <dbReference type="SAM" id="SignalP"/>
    </source>
</evidence>
<evidence type="ECO:0000313" key="9">
    <source>
        <dbReference type="Proteomes" id="UP000191820"/>
    </source>
</evidence>
<dbReference type="InterPro" id="IPR003154">
    <property type="entry name" value="S1/P1nuclease"/>
</dbReference>
<keyword evidence="7" id="KW-0732">Signal</keyword>
<keyword evidence="3" id="KW-0255">Endonuclease</keyword>
<accession>A0ABM6JR31</accession>
<dbReference type="EMBL" id="CP020472">
    <property type="protein sequence ID" value="ARD23952.1"/>
    <property type="molecule type" value="Genomic_DNA"/>
</dbReference>
<gene>
    <name evidence="8" type="ORF">SJ2017_3709</name>
</gene>
<dbReference type="CDD" id="cd11010">
    <property type="entry name" value="S1-P1_nuclease"/>
    <property type="match status" value="1"/>
</dbReference>
<keyword evidence="9" id="KW-1185">Reference proteome</keyword>
<feature type="signal peptide" evidence="7">
    <location>
        <begin position="1"/>
        <end position="24"/>
    </location>
</feature>